<dbReference type="GO" id="GO:0003700">
    <property type="term" value="F:DNA-binding transcription factor activity"/>
    <property type="evidence" value="ECO:0007669"/>
    <property type="project" value="InterPro"/>
</dbReference>
<dbReference type="InterPro" id="IPR013324">
    <property type="entry name" value="RNA_pol_sigma_r3/r4-like"/>
</dbReference>
<dbReference type="EMBL" id="BSFH01000017">
    <property type="protein sequence ID" value="GLK63495.1"/>
    <property type="molecule type" value="Genomic_DNA"/>
</dbReference>
<dbReference type="InterPro" id="IPR007630">
    <property type="entry name" value="RNA_pol_sigma70_r4"/>
</dbReference>
<dbReference type="GO" id="GO:0006352">
    <property type="term" value="P:DNA-templated transcription initiation"/>
    <property type="evidence" value="ECO:0007669"/>
    <property type="project" value="InterPro"/>
</dbReference>
<proteinExistence type="predicted"/>
<sequence>MSITRQTDERDLLILSRAYAGETLAAIADSLGITKEYVRTIARRVLVADMTESGEPESVVRPAYPWARV</sequence>
<dbReference type="RefSeq" id="WP_271179327.1">
    <property type="nucleotide sequence ID" value="NZ_BSFH01000017.1"/>
</dbReference>
<comment type="caution">
    <text evidence="2">The sequence shown here is derived from an EMBL/GenBank/DDBJ whole genome shotgun (WGS) entry which is preliminary data.</text>
</comment>
<keyword evidence="3" id="KW-1185">Reference proteome</keyword>
<dbReference type="Proteomes" id="UP001143349">
    <property type="component" value="Unassembled WGS sequence"/>
</dbReference>
<accession>A0AAD3RT68</accession>
<dbReference type="AlphaFoldDB" id="A0AAD3RT68"/>
<name>A0AAD3RT68_9RHOB</name>
<evidence type="ECO:0000313" key="2">
    <source>
        <dbReference type="EMBL" id="GLK63495.1"/>
    </source>
</evidence>
<reference evidence="2" key="2">
    <citation type="submission" date="2023-01" db="EMBL/GenBank/DDBJ databases">
        <authorList>
            <person name="Sun Q."/>
            <person name="Evtushenko L."/>
        </authorList>
    </citation>
    <scope>NUCLEOTIDE SEQUENCE</scope>
    <source>
        <strain evidence="2">VKM B-2222</strain>
    </source>
</reference>
<dbReference type="Pfam" id="PF04545">
    <property type="entry name" value="Sigma70_r4"/>
    <property type="match status" value="1"/>
</dbReference>
<reference evidence="2" key="1">
    <citation type="journal article" date="2014" name="Int. J. Syst. Evol. Microbiol.">
        <title>Complete genome sequence of Corynebacterium casei LMG S-19264T (=DSM 44701T), isolated from a smear-ripened cheese.</title>
        <authorList>
            <consortium name="US DOE Joint Genome Institute (JGI-PGF)"/>
            <person name="Walter F."/>
            <person name="Albersmeier A."/>
            <person name="Kalinowski J."/>
            <person name="Ruckert C."/>
        </authorList>
    </citation>
    <scope>NUCLEOTIDE SEQUENCE</scope>
    <source>
        <strain evidence="2">VKM B-2222</strain>
    </source>
</reference>
<organism evidence="2 3">
    <name type="scientific">Paracoccus kondratievae</name>
    <dbReference type="NCBI Taxonomy" id="135740"/>
    <lineage>
        <taxon>Bacteria</taxon>
        <taxon>Pseudomonadati</taxon>
        <taxon>Pseudomonadota</taxon>
        <taxon>Alphaproteobacteria</taxon>
        <taxon>Rhodobacterales</taxon>
        <taxon>Paracoccaceae</taxon>
        <taxon>Paracoccus</taxon>
    </lineage>
</organism>
<evidence type="ECO:0000259" key="1">
    <source>
        <dbReference type="Pfam" id="PF04545"/>
    </source>
</evidence>
<evidence type="ECO:0000313" key="3">
    <source>
        <dbReference type="Proteomes" id="UP001143349"/>
    </source>
</evidence>
<feature type="domain" description="RNA polymerase sigma-70 region 4" evidence="1">
    <location>
        <begin position="8"/>
        <end position="46"/>
    </location>
</feature>
<gene>
    <name evidence="2" type="ORF">GCM10017635_09650</name>
</gene>
<protein>
    <recommendedName>
        <fullName evidence="1">RNA polymerase sigma-70 region 4 domain-containing protein</fullName>
    </recommendedName>
</protein>
<dbReference type="SUPFAM" id="SSF88659">
    <property type="entry name" value="Sigma3 and sigma4 domains of RNA polymerase sigma factors"/>
    <property type="match status" value="1"/>
</dbReference>